<dbReference type="Pfam" id="PF00191">
    <property type="entry name" value="Annexin"/>
    <property type="match status" value="4"/>
</dbReference>
<dbReference type="InterPro" id="IPR018502">
    <property type="entry name" value="Annexin_repeat"/>
</dbReference>
<dbReference type="OrthoDB" id="37886at2759"/>
<evidence type="ECO:0000313" key="2">
    <source>
        <dbReference type="EMBL" id="KAG7349480.1"/>
    </source>
</evidence>
<dbReference type="EMBL" id="JAGRRH010000019">
    <property type="protein sequence ID" value="KAG7349480.1"/>
    <property type="molecule type" value="Genomic_DNA"/>
</dbReference>
<gene>
    <name evidence="2" type="ORF">IV203_012077</name>
</gene>
<dbReference type="GO" id="GO:0005886">
    <property type="term" value="C:plasma membrane"/>
    <property type="evidence" value="ECO:0007669"/>
    <property type="project" value="TreeGrafter"/>
</dbReference>
<protein>
    <submittedName>
        <fullName evidence="2">Annexin</fullName>
    </submittedName>
</protein>
<dbReference type="GO" id="GO:0005509">
    <property type="term" value="F:calcium ion binding"/>
    <property type="evidence" value="ECO:0007669"/>
    <property type="project" value="InterPro"/>
</dbReference>
<dbReference type="PANTHER" id="PTHR10502:SF102">
    <property type="entry name" value="ANNEXIN B11"/>
    <property type="match status" value="1"/>
</dbReference>
<dbReference type="GO" id="GO:0001786">
    <property type="term" value="F:phosphatidylserine binding"/>
    <property type="evidence" value="ECO:0007669"/>
    <property type="project" value="TreeGrafter"/>
</dbReference>
<sequence>MTIDLYPEIIRRQDLSPDKGFGTEIDEDCKTIHDATKGFGANKQRVIDTLATKDATARWKLSLRFKDLYPNDKGGNLAELMKSEFSGDFGQALTMLAMPLDEAECYMLRKATKGIGCNVSVVYSILCGRVMEELTLVKKKFFDLYSKDLTQLMASELRGDMERLIINSLQAGEQPYDPQFHTDDKAKEDAEIIYKKGQGRWGTDEKGIFKILCAAPPEYISKISAVYTDKYGYTLWKAMEKELSGNVRDGTLHMLGMKLKPYETIAKLIKSACAGIGTDELLLTCCIIRYQHVMKDVMTAHIELFGKTVHDRVREETSGKYKEVLLAILNAAWPEHGE</sequence>
<reference evidence="2" key="2">
    <citation type="submission" date="2021-04" db="EMBL/GenBank/DDBJ databases">
        <authorList>
            <person name="Podell S."/>
        </authorList>
    </citation>
    <scope>NUCLEOTIDE SEQUENCE</scope>
    <source>
        <strain evidence="2">Hildebrandi</strain>
    </source>
</reference>
<comment type="similarity">
    <text evidence="1">Belongs to the annexin family.</text>
</comment>
<organism evidence="2 3">
    <name type="scientific">Nitzschia inconspicua</name>
    <dbReference type="NCBI Taxonomy" id="303405"/>
    <lineage>
        <taxon>Eukaryota</taxon>
        <taxon>Sar</taxon>
        <taxon>Stramenopiles</taxon>
        <taxon>Ochrophyta</taxon>
        <taxon>Bacillariophyta</taxon>
        <taxon>Bacillariophyceae</taxon>
        <taxon>Bacillariophycidae</taxon>
        <taxon>Bacillariales</taxon>
        <taxon>Bacillariaceae</taxon>
        <taxon>Nitzschia</taxon>
    </lineage>
</organism>
<dbReference type="GO" id="GO:0005544">
    <property type="term" value="F:calcium-dependent phospholipid binding"/>
    <property type="evidence" value="ECO:0007669"/>
    <property type="project" value="InterPro"/>
</dbReference>
<evidence type="ECO:0000313" key="3">
    <source>
        <dbReference type="Proteomes" id="UP000693970"/>
    </source>
</evidence>
<dbReference type="GO" id="GO:0005737">
    <property type="term" value="C:cytoplasm"/>
    <property type="evidence" value="ECO:0007669"/>
    <property type="project" value="TreeGrafter"/>
</dbReference>
<dbReference type="Proteomes" id="UP000693970">
    <property type="component" value="Unassembled WGS sequence"/>
</dbReference>
<dbReference type="PANTHER" id="PTHR10502">
    <property type="entry name" value="ANNEXIN"/>
    <property type="match status" value="1"/>
</dbReference>
<comment type="caution">
    <text evidence="2">The sequence shown here is derived from an EMBL/GenBank/DDBJ whole genome shotgun (WGS) entry which is preliminary data.</text>
</comment>
<reference evidence="2" key="1">
    <citation type="journal article" date="2021" name="Sci. Rep.">
        <title>Diploid genomic architecture of Nitzschia inconspicua, an elite biomass production diatom.</title>
        <authorList>
            <person name="Oliver A."/>
            <person name="Podell S."/>
            <person name="Pinowska A."/>
            <person name="Traller J.C."/>
            <person name="Smith S.R."/>
            <person name="McClure R."/>
            <person name="Beliaev A."/>
            <person name="Bohutskyi P."/>
            <person name="Hill E.A."/>
            <person name="Rabines A."/>
            <person name="Zheng H."/>
            <person name="Allen L.Z."/>
            <person name="Kuo A."/>
            <person name="Grigoriev I.V."/>
            <person name="Allen A.E."/>
            <person name="Hazlebeck D."/>
            <person name="Allen E.E."/>
        </authorList>
    </citation>
    <scope>NUCLEOTIDE SEQUENCE</scope>
    <source>
        <strain evidence="2">Hildebrandi</strain>
    </source>
</reference>
<dbReference type="SMART" id="SM00335">
    <property type="entry name" value="ANX"/>
    <property type="match status" value="4"/>
</dbReference>
<evidence type="ECO:0000256" key="1">
    <source>
        <dbReference type="ARBA" id="ARBA00007831"/>
    </source>
</evidence>
<keyword evidence="3" id="KW-1185">Reference proteome</keyword>
<name>A0A9K3PJE8_9STRA</name>
<dbReference type="AlphaFoldDB" id="A0A9K3PJE8"/>
<accession>A0A9K3PJE8</accession>
<proteinExistence type="inferred from homology"/>
<dbReference type="PROSITE" id="PS51897">
    <property type="entry name" value="ANNEXIN_2"/>
    <property type="match status" value="2"/>
</dbReference>